<feature type="region of interest" description="Disordered" evidence="1">
    <location>
        <begin position="110"/>
        <end position="131"/>
    </location>
</feature>
<proteinExistence type="predicted"/>
<feature type="compositionally biased region" description="Basic and acidic residues" evidence="1">
    <location>
        <begin position="120"/>
        <end position="130"/>
    </location>
</feature>
<comment type="caution">
    <text evidence="2">The sequence shown here is derived from an EMBL/GenBank/DDBJ whole genome shotgun (WGS) entry which is preliminary data.</text>
</comment>
<dbReference type="PANTHER" id="PTHR33129">
    <property type="entry name" value="PROTEIN KINASE DOMAIN-CONTAINING PROTEIN-RELATED"/>
    <property type="match status" value="1"/>
</dbReference>
<sequence length="404" mass="46183">MASYLHPFNNLDDFTNGAFHSTITAYCTLHEIAWKNKDRTALFENVVGSESYKSLQLIAPLVGGKQKRLLVTTEYKTALSDAKLWFNGQEVPRTTFTQDESHWMPAVHEDPQMDSDDKGEDLHMGTDKGPDWPTSSEPQGVFIVCGIPGIGKSCFLYYVLVERLLANLPTCFQTHPNDFTYWCDKGVFQCTMERVRLGFVIPSDVWFLLDSNQEVKAPDPDILNTYARVIQAASPRKDRLDWARKENQQPYTWIMKPSPLPELLIMRHFWAPKPTVEEVTEFVANYGPSARSIIGFARQPNRYRAILKEITAGMTLEKLEQLLKKLHRLDAVDEAISHRILGIYPGEERIDRTLGFHTSEIYRLVKEAFGRSWDAQRMFAMFNSVGQTRGTAGHLLEDITGRRC</sequence>
<reference evidence="2" key="1">
    <citation type="journal article" date="2021" name="Genome Biol. Evol.">
        <title>The assembled and annotated genome of the fairy-ring fungus Marasmius oreades.</title>
        <authorList>
            <person name="Hiltunen M."/>
            <person name="Ament-Velasquez S.L."/>
            <person name="Johannesson H."/>
        </authorList>
    </citation>
    <scope>NUCLEOTIDE SEQUENCE</scope>
    <source>
        <strain evidence="2">03SP1</strain>
    </source>
</reference>
<evidence type="ECO:0000313" key="2">
    <source>
        <dbReference type="EMBL" id="KAG7094721.1"/>
    </source>
</evidence>
<protein>
    <submittedName>
        <fullName evidence="2">Uncharacterized protein</fullName>
    </submittedName>
</protein>
<evidence type="ECO:0000256" key="1">
    <source>
        <dbReference type="SAM" id="MobiDB-lite"/>
    </source>
</evidence>
<name>A0A9P7S3D7_9AGAR</name>
<dbReference type="InterPro" id="IPR052980">
    <property type="entry name" value="Crinkler_effector"/>
</dbReference>
<accession>A0A9P7S3D7</accession>
<dbReference type="AlphaFoldDB" id="A0A9P7S3D7"/>
<dbReference type="GeneID" id="66074617"/>
<dbReference type="RefSeq" id="XP_043011191.1">
    <property type="nucleotide sequence ID" value="XM_043150106.1"/>
</dbReference>
<dbReference type="KEGG" id="more:E1B28_005541"/>
<evidence type="ECO:0000313" key="3">
    <source>
        <dbReference type="Proteomes" id="UP001049176"/>
    </source>
</evidence>
<dbReference type="PANTHER" id="PTHR33129:SF1">
    <property type="entry name" value="ATP-BINDING PROTEIN"/>
    <property type="match status" value="1"/>
</dbReference>
<gene>
    <name evidence="2" type="ORF">E1B28_005541</name>
</gene>
<dbReference type="EMBL" id="CM032183">
    <property type="protein sequence ID" value="KAG7094721.1"/>
    <property type="molecule type" value="Genomic_DNA"/>
</dbReference>
<organism evidence="2 3">
    <name type="scientific">Marasmius oreades</name>
    <name type="common">fairy-ring Marasmius</name>
    <dbReference type="NCBI Taxonomy" id="181124"/>
    <lineage>
        <taxon>Eukaryota</taxon>
        <taxon>Fungi</taxon>
        <taxon>Dikarya</taxon>
        <taxon>Basidiomycota</taxon>
        <taxon>Agaricomycotina</taxon>
        <taxon>Agaricomycetes</taxon>
        <taxon>Agaricomycetidae</taxon>
        <taxon>Agaricales</taxon>
        <taxon>Marasmiineae</taxon>
        <taxon>Marasmiaceae</taxon>
        <taxon>Marasmius</taxon>
    </lineage>
</organism>
<dbReference type="OrthoDB" id="19861at2759"/>
<keyword evidence="3" id="KW-1185">Reference proteome</keyword>
<dbReference type="Proteomes" id="UP001049176">
    <property type="component" value="Chromosome 3"/>
</dbReference>